<dbReference type="Pfam" id="PF00108">
    <property type="entry name" value="Thiolase_N"/>
    <property type="match status" value="1"/>
</dbReference>
<dbReference type="PANTHER" id="PTHR18919">
    <property type="entry name" value="ACETYL-COA C-ACYLTRANSFERASE"/>
    <property type="match status" value="1"/>
</dbReference>
<dbReference type="EMBL" id="UINC01013496">
    <property type="protein sequence ID" value="SVA58273.1"/>
    <property type="molecule type" value="Genomic_DNA"/>
</dbReference>
<feature type="non-terminal residue" evidence="7">
    <location>
        <position position="257"/>
    </location>
</feature>
<dbReference type="NCBIfam" id="TIGR01930">
    <property type="entry name" value="AcCoA-C-Actrans"/>
    <property type="match status" value="1"/>
</dbReference>
<keyword evidence="3" id="KW-0479">Metal-binding</keyword>
<dbReference type="PROSITE" id="PS00098">
    <property type="entry name" value="THIOLASE_1"/>
    <property type="match status" value="1"/>
</dbReference>
<dbReference type="AlphaFoldDB" id="A0A381X225"/>
<gene>
    <name evidence="7" type="ORF">METZ01_LOCUS111127</name>
</gene>
<evidence type="ECO:0000256" key="1">
    <source>
        <dbReference type="ARBA" id="ARBA00010982"/>
    </source>
</evidence>
<organism evidence="7">
    <name type="scientific">marine metagenome</name>
    <dbReference type="NCBI Taxonomy" id="408172"/>
    <lineage>
        <taxon>unclassified sequences</taxon>
        <taxon>metagenomes</taxon>
        <taxon>ecological metagenomes</taxon>
    </lineage>
</organism>
<dbReference type="GO" id="GO:0046872">
    <property type="term" value="F:metal ion binding"/>
    <property type="evidence" value="ECO:0007669"/>
    <property type="project" value="UniProtKB-KW"/>
</dbReference>
<protein>
    <recommendedName>
        <fullName evidence="6">Thiolase N-terminal domain-containing protein</fullName>
    </recommendedName>
</protein>
<dbReference type="InterPro" id="IPR002155">
    <property type="entry name" value="Thiolase"/>
</dbReference>
<keyword evidence="4" id="KW-0630">Potassium</keyword>
<dbReference type="CDD" id="cd00751">
    <property type="entry name" value="thiolase"/>
    <property type="match status" value="1"/>
</dbReference>
<evidence type="ECO:0000256" key="3">
    <source>
        <dbReference type="ARBA" id="ARBA00022723"/>
    </source>
</evidence>
<evidence type="ECO:0000256" key="5">
    <source>
        <dbReference type="ARBA" id="ARBA00023315"/>
    </source>
</evidence>
<evidence type="ECO:0000256" key="4">
    <source>
        <dbReference type="ARBA" id="ARBA00022958"/>
    </source>
</evidence>
<evidence type="ECO:0000259" key="6">
    <source>
        <dbReference type="Pfam" id="PF00108"/>
    </source>
</evidence>
<dbReference type="InterPro" id="IPR020616">
    <property type="entry name" value="Thiolase_N"/>
</dbReference>
<sequence length="257" mass="27378">MQRKSVIVAAKRTPVGAFQGHLSSISSPDLAAVAIKHILGETRIQPDQIDEIILGNVLTAGQGQAPARQAALNSGCPNSVEALTINKMCGSGLKAVMLADQAIRCGDADTVLAGGMESMSNAPYLLKNARGGQRLGHGTMIDSMIHDGLWDVYSNKHMGTCAEMLAADRHYSREAQDAYAIESYRRAQDAQAKGVFKSEIVPVEVPQRKGDPVIIEEDEEPGKAQFDKIPNLRPVFEKDGTITAANASKLNDGAAAL</sequence>
<dbReference type="Gene3D" id="3.40.47.10">
    <property type="match status" value="1"/>
</dbReference>
<dbReference type="PANTHER" id="PTHR18919:SF156">
    <property type="entry name" value="ACETYL-COA ACETYLTRANSFERASE, MITOCHONDRIAL"/>
    <property type="match status" value="1"/>
</dbReference>
<dbReference type="GO" id="GO:0006635">
    <property type="term" value="P:fatty acid beta-oxidation"/>
    <property type="evidence" value="ECO:0007669"/>
    <property type="project" value="TreeGrafter"/>
</dbReference>
<dbReference type="GO" id="GO:0005739">
    <property type="term" value="C:mitochondrion"/>
    <property type="evidence" value="ECO:0007669"/>
    <property type="project" value="TreeGrafter"/>
</dbReference>
<reference evidence="7" key="1">
    <citation type="submission" date="2018-05" db="EMBL/GenBank/DDBJ databases">
        <authorList>
            <person name="Lanie J.A."/>
            <person name="Ng W.-L."/>
            <person name="Kazmierczak K.M."/>
            <person name="Andrzejewski T.M."/>
            <person name="Davidsen T.M."/>
            <person name="Wayne K.J."/>
            <person name="Tettelin H."/>
            <person name="Glass J.I."/>
            <person name="Rusch D."/>
            <person name="Podicherti R."/>
            <person name="Tsui H.-C.T."/>
            <person name="Winkler M.E."/>
        </authorList>
    </citation>
    <scope>NUCLEOTIDE SEQUENCE</scope>
</reference>
<feature type="domain" description="Thiolase N-terminal" evidence="6">
    <location>
        <begin position="6"/>
        <end position="257"/>
    </location>
</feature>
<keyword evidence="2" id="KW-0808">Transferase</keyword>
<comment type="similarity">
    <text evidence="1">Belongs to the thiolase-like superfamily. Thiolase family.</text>
</comment>
<evidence type="ECO:0000256" key="2">
    <source>
        <dbReference type="ARBA" id="ARBA00022679"/>
    </source>
</evidence>
<proteinExistence type="inferred from homology"/>
<keyword evidence="5" id="KW-0012">Acyltransferase</keyword>
<evidence type="ECO:0000313" key="7">
    <source>
        <dbReference type="EMBL" id="SVA58273.1"/>
    </source>
</evidence>
<name>A0A381X225_9ZZZZ</name>
<accession>A0A381X225</accession>
<dbReference type="SUPFAM" id="SSF53901">
    <property type="entry name" value="Thiolase-like"/>
    <property type="match status" value="1"/>
</dbReference>
<dbReference type="InterPro" id="IPR020615">
    <property type="entry name" value="Thiolase_acyl_enz_int_AS"/>
</dbReference>
<dbReference type="GO" id="GO:0003985">
    <property type="term" value="F:acetyl-CoA C-acetyltransferase activity"/>
    <property type="evidence" value="ECO:0007669"/>
    <property type="project" value="TreeGrafter"/>
</dbReference>
<dbReference type="InterPro" id="IPR016039">
    <property type="entry name" value="Thiolase-like"/>
</dbReference>